<keyword evidence="3" id="KW-1185">Reference proteome</keyword>
<dbReference type="Proteomes" id="UP000189677">
    <property type="component" value="Chromosome"/>
</dbReference>
<feature type="region of interest" description="Disordered" evidence="1">
    <location>
        <begin position="40"/>
        <end position="59"/>
    </location>
</feature>
<dbReference type="KEGG" id="snw:BBN63_01695"/>
<name>A0A1U9QLM2_STRNV</name>
<evidence type="ECO:0000313" key="3">
    <source>
        <dbReference type="Proteomes" id="UP000189677"/>
    </source>
</evidence>
<reference evidence="2 3" key="1">
    <citation type="submission" date="2016-11" db="EMBL/GenBank/DDBJ databases">
        <title>Complete genome sequence of Streptomyces niveus SCSIO 3406.</title>
        <authorList>
            <person name="Zhu Q."/>
            <person name="Cheng W."/>
            <person name="Song Y."/>
            <person name="Li Q."/>
            <person name="Ju J."/>
        </authorList>
    </citation>
    <scope>NUCLEOTIDE SEQUENCE [LARGE SCALE GENOMIC DNA]</scope>
    <source>
        <strain evidence="2 3">SCSIO 3406</strain>
    </source>
</reference>
<dbReference type="EMBL" id="CP018047">
    <property type="protein sequence ID" value="AQU65168.1"/>
    <property type="molecule type" value="Genomic_DNA"/>
</dbReference>
<gene>
    <name evidence="2" type="ORF">BBN63_01695</name>
</gene>
<protein>
    <submittedName>
        <fullName evidence="2">Uncharacterized protein</fullName>
    </submittedName>
</protein>
<accession>A0A1U9QLM2</accession>
<feature type="region of interest" description="Disordered" evidence="1">
    <location>
        <begin position="1"/>
        <end position="23"/>
    </location>
</feature>
<sequence>MAVSPMPLAGAGHGTAAPLPVPDIRLPRAARPVFMAEDMAADDKGGVHRMGTTRSEPIS</sequence>
<dbReference type="AlphaFoldDB" id="A0A1U9QLM2"/>
<evidence type="ECO:0000313" key="2">
    <source>
        <dbReference type="EMBL" id="AQU65168.1"/>
    </source>
</evidence>
<organism evidence="2 3">
    <name type="scientific">Streptomyces niveus</name>
    <name type="common">Streptomyces spheroides</name>
    <dbReference type="NCBI Taxonomy" id="193462"/>
    <lineage>
        <taxon>Bacteria</taxon>
        <taxon>Bacillati</taxon>
        <taxon>Actinomycetota</taxon>
        <taxon>Actinomycetes</taxon>
        <taxon>Kitasatosporales</taxon>
        <taxon>Streptomycetaceae</taxon>
        <taxon>Streptomyces</taxon>
    </lineage>
</organism>
<evidence type="ECO:0000256" key="1">
    <source>
        <dbReference type="SAM" id="MobiDB-lite"/>
    </source>
</evidence>
<proteinExistence type="predicted"/>